<keyword evidence="5" id="KW-0347">Helicase</keyword>
<evidence type="ECO:0000259" key="4">
    <source>
        <dbReference type="Pfam" id="PF18074"/>
    </source>
</evidence>
<dbReference type="GO" id="GO:0006302">
    <property type="term" value="P:double-strand break repair"/>
    <property type="evidence" value="ECO:0007669"/>
    <property type="project" value="TreeGrafter"/>
</dbReference>
<dbReference type="PANTHER" id="PTHR30580:SF0">
    <property type="entry name" value="PRIMOSOMAL PROTEIN N"/>
    <property type="match status" value="1"/>
</dbReference>
<dbReference type="EMBL" id="BLSD01000212">
    <property type="protein sequence ID" value="GFP40347.1"/>
    <property type="molecule type" value="Genomic_DNA"/>
</dbReference>
<dbReference type="AlphaFoldDB" id="A0A6V8Q6X0"/>
<reference evidence="5 6" key="1">
    <citation type="journal article" date="2020" name="Front. Microbiol.">
        <title>Single-cell genomics of novel Actinobacteria with the Wood-Ljungdahl pathway discovered in a serpentinizing system.</title>
        <authorList>
            <person name="Merino N."/>
            <person name="Kawai M."/>
            <person name="Boyd E.S."/>
            <person name="Colman D.R."/>
            <person name="McGlynn S.E."/>
            <person name="Nealson K.H."/>
            <person name="Kurokawa K."/>
            <person name="Hongoh Y."/>
        </authorList>
    </citation>
    <scope>NUCLEOTIDE SEQUENCE [LARGE SCALE GENOMIC DNA]</scope>
    <source>
        <strain evidence="5 6">S47</strain>
    </source>
</reference>
<organism evidence="5 6">
    <name type="scientific">Candidatus Hakubella thermalkaliphila</name>
    <dbReference type="NCBI Taxonomy" id="2754717"/>
    <lineage>
        <taxon>Bacteria</taxon>
        <taxon>Bacillati</taxon>
        <taxon>Actinomycetota</taxon>
        <taxon>Actinomycetota incertae sedis</taxon>
        <taxon>Candidatus Hakubellales</taxon>
        <taxon>Candidatus Hakubellaceae</taxon>
        <taxon>Candidatus Hakubella</taxon>
    </lineage>
</organism>
<evidence type="ECO:0000256" key="2">
    <source>
        <dbReference type="ARBA" id="ARBA00022840"/>
    </source>
</evidence>
<evidence type="ECO:0000313" key="6">
    <source>
        <dbReference type="Proteomes" id="UP000569018"/>
    </source>
</evidence>
<keyword evidence="3" id="KW-0238">DNA-binding</keyword>
<keyword evidence="5" id="KW-0378">Hydrolase</keyword>
<dbReference type="InterPro" id="IPR041236">
    <property type="entry name" value="PriA_C"/>
</dbReference>
<evidence type="ECO:0000256" key="3">
    <source>
        <dbReference type="ARBA" id="ARBA00023125"/>
    </source>
</evidence>
<dbReference type="GO" id="GO:0006270">
    <property type="term" value="P:DNA replication initiation"/>
    <property type="evidence" value="ECO:0007669"/>
    <property type="project" value="TreeGrafter"/>
</dbReference>
<gene>
    <name evidence="5" type="ORF">HKBW3S47_02043</name>
</gene>
<feature type="non-terminal residue" evidence="5">
    <location>
        <position position="1"/>
    </location>
</feature>
<evidence type="ECO:0000313" key="5">
    <source>
        <dbReference type="EMBL" id="GFP40347.1"/>
    </source>
</evidence>
<dbReference type="GO" id="GO:0006310">
    <property type="term" value="P:DNA recombination"/>
    <property type="evidence" value="ECO:0007669"/>
    <property type="project" value="TreeGrafter"/>
</dbReference>
<keyword evidence="2" id="KW-0067">ATP-binding</keyword>
<comment type="caution">
    <text evidence="5">The sequence shown here is derived from an EMBL/GenBank/DDBJ whole genome shotgun (WGS) entry which is preliminary data.</text>
</comment>
<dbReference type="GO" id="GO:0003677">
    <property type="term" value="F:DNA binding"/>
    <property type="evidence" value="ECO:0007669"/>
    <property type="project" value="UniProtKB-KW"/>
</dbReference>
<dbReference type="PANTHER" id="PTHR30580">
    <property type="entry name" value="PRIMOSOMAL PROTEIN N"/>
    <property type="match status" value="1"/>
</dbReference>
<dbReference type="Pfam" id="PF18074">
    <property type="entry name" value="PriA_C"/>
    <property type="match status" value="1"/>
</dbReference>
<keyword evidence="1" id="KW-0547">Nucleotide-binding</keyword>
<proteinExistence type="predicted"/>
<sequence>IVQSYNPTNYAVQLAVAQDYDSFYEEEVGKRDDLGYPPFSQIINLIFLSKDRQVAEEGSTTLKKMLGGSRLAEKGLEILGPAPCPLPRVKNFYRWHIIIKMKGDGQEKNFIREVLSSFYRRKKEELRLVVDVDPVWIM</sequence>
<dbReference type="Proteomes" id="UP000569018">
    <property type="component" value="Unassembled WGS sequence"/>
</dbReference>
<protein>
    <submittedName>
        <fullName evidence="5">Primosomal protein N' (Replication factor Y) (Superfamily II helicase)</fullName>
    </submittedName>
</protein>
<name>A0A6V8Q6X0_9ACTN</name>
<dbReference type="GO" id="GO:0005524">
    <property type="term" value="F:ATP binding"/>
    <property type="evidence" value="ECO:0007669"/>
    <property type="project" value="UniProtKB-KW"/>
</dbReference>
<evidence type="ECO:0000256" key="1">
    <source>
        <dbReference type="ARBA" id="ARBA00022741"/>
    </source>
</evidence>
<feature type="domain" description="Primosomal protein N C-terminal" evidence="4">
    <location>
        <begin position="38"/>
        <end position="134"/>
    </location>
</feature>
<dbReference type="GO" id="GO:0043138">
    <property type="term" value="F:3'-5' DNA helicase activity"/>
    <property type="evidence" value="ECO:0007669"/>
    <property type="project" value="TreeGrafter"/>
</dbReference>
<accession>A0A6V8Q6X0</accession>